<dbReference type="EMBL" id="AHBZ02000095">
    <property type="protein sequence ID" value="ERG19090.1"/>
    <property type="molecule type" value="Genomic_DNA"/>
</dbReference>
<protein>
    <submittedName>
        <fullName evidence="1">Uncharacterized protein</fullName>
    </submittedName>
</protein>
<proteinExistence type="predicted"/>
<accession>U1JR00</accession>
<comment type="caution">
    <text evidence="1">The sequence shown here is derived from an EMBL/GenBank/DDBJ whole genome shotgun (WGS) entry which is preliminary data.</text>
</comment>
<reference evidence="1" key="1">
    <citation type="journal article" date="2012" name="J. Bacteriol.">
        <title>Genome sequences of type strains of seven species of the marine bacterium Pseudoalteromonas.</title>
        <authorList>
            <person name="Xie B.B."/>
            <person name="Shu Y.L."/>
            <person name="Qin Q.L."/>
            <person name="Rong J.C."/>
            <person name="Zhang X.Y."/>
            <person name="Chen X.L."/>
            <person name="Shi M."/>
            <person name="He H.L."/>
            <person name="Zhou B.C."/>
            <person name="Zhang Y.Z."/>
        </authorList>
    </citation>
    <scope>NUCLEOTIDE SEQUENCE [LARGE SCALE GENOMIC DNA]</scope>
    <source>
        <strain evidence="1">NCIMB 1889</strain>
    </source>
</reference>
<reference evidence="1" key="2">
    <citation type="submission" date="2013-04" db="EMBL/GenBank/DDBJ databases">
        <title>Genome sequence of Pseudoalteromonas citrea.</title>
        <authorList>
            <person name="Xie B.-B."/>
            <person name="Rong J.-C."/>
            <person name="Qin Q.-L."/>
            <person name="Shu Y.-L."/>
            <person name="Zhang Y.-Z."/>
        </authorList>
    </citation>
    <scope>NUCLEOTIDE SEQUENCE</scope>
    <source>
        <strain evidence="1">NCIMB 1889</strain>
    </source>
</reference>
<evidence type="ECO:0000313" key="1">
    <source>
        <dbReference type="EMBL" id="ERG19090.1"/>
    </source>
</evidence>
<gene>
    <name evidence="1" type="ORF">PCIT_07988</name>
</gene>
<dbReference type="STRING" id="1117314.PCIT_07988"/>
<name>U1JR00_9GAMM</name>
<dbReference type="AlphaFoldDB" id="U1JR00"/>
<organism evidence="1">
    <name type="scientific">Pseudoalteromonas citrea DSM 8771</name>
    <dbReference type="NCBI Taxonomy" id="1117314"/>
    <lineage>
        <taxon>Bacteria</taxon>
        <taxon>Pseudomonadati</taxon>
        <taxon>Pseudomonadota</taxon>
        <taxon>Gammaproteobacteria</taxon>
        <taxon>Alteromonadales</taxon>
        <taxon>Pseudoalteromonadaceae</taxon>
        <taxon>Pseudoalteromonas</taxon>
    </lineage>
</organism>
<sequence>MKLKLKKNKIKVLSQNDVTLPQAATPNVAGGRWTAIEHCFFTNPNRCGESNHPNACNPSQHVTVCT</sequence>